<feature type="transmembrane region" description="Helical" evidence="7">
    <location>
        <begin position="157"/>
        <end position="180"/>
    </location>
</feature>
<gene>
    <name evidence="9" type="ORF">EZ313_04410</name>
</gene>
<dbReference type="CDD" id="cd06173">
    <property type="entry name" value="MFS_MefA_like"/>
    <property type="match status" value="1"/>
</dbReference>
<dbReference type="OrthoDB" id="9775268at2"/>
<dbReference type="AlphaFoldDB" id="A0A4Z0C4N0"/>
<reference evidence="9 10" key="1">
    <citation type="submission" date="2019-03" db="EMBL/GenBank/DDBJ databases">
        <title>Ramlibacter henchirensis DSM 14656, whole genome shotgun sequence.</title>
        <authorList>
            <person name="Zhang X."/>
            <person name="Feng G."/>
            <person name="Zhu H."/>
        </authorList>
    </citation>
    <scope>NUCLEOTIDE SEQUENCE [LARGE SCALE GENOMIC DNA]</scope>
    <source>
        <strain evidence="9 10">DSM 14656</strain>
    </source>
</reference>
<evidence type="ECO:0000256" key="7">
    <source>
        <dbReference type="SAM" id="Phobius"/>
    </source>
</evidence>
<name>A0A4Z0C4N0_9BURK</name>
<dbReference type="GO" id="GO:0022857">
    <property type="term" value="F:transmembrane transporter activity"/>
    <property type="evidence" value="ECO:0007669"/>
    <property type="project" value="InterPro"/>
</dbReference>
<evidence type="ECO:0000259" key="8">
    <source>
        <dbReference type="PROSITE" id="PS50850"/>
    </source>
</evidence>
<dbReference type="SUPFAM" id="SSF103473">
    <property type="entry name" value="MFS general substrate transporter"/>
    <property type="match status" value="1"/>
</dbReference>
<feature type="transmembrane region" description="Helical" evidence="7">
    <location>
        <begin position="240"/>
        <end position="261"/>
    </location>
</feature>
<dbReference type="Pfam" id="PF05977">
    <property type="entry name" value="MFS_3"/>
    <property type="match status" value="1"/>
</dbReference>
<feature type="transmembrane region" description="Helical" evidence="7">
    <location>
        <begin position="389"/>
        <end position="407"/>
    </location>
</feature>
<dbReference type="EMBL" id="SMLM01000001">
    <property type="protein sequence ID" value="TFZ05902.1"/>
    <property type="molecule type" value="Genomic_DNA"/>
</dbReference>
<feature type="transmembrane region" description="Helical" evidence="7">
    <location>
        <begin position="273"/>
        <end position="291"/>
    </location>
</feature>
<keyword evidence="2" id="KW-0813">Transport</keyword>
<accession>A0A4Z0C4N0</accession>
<feature type="transmembrane region" description="Helical" evidence="7">
    <location>
        <begin position="303"/>
        <end position="321"/>
    </location>
</feature>
<keyword evidence="3" id="KW-1003">Cell membrane</keyword>
<keyword evidence="6 7" id="KW-0472">Membrane</keyword>
<dbReference type="Gene3D" id="1.20.1250.20">
    <property type="entry name" value="MFS general substrate transporter like domains"/>
    <property type="match status" value="1"/>
</dbReference>
<evidence type="ECO:0000256" key="3">
    <source>
        <dbReference type="ARBA" id="ARBA00022475"/>
    </source>
</evidence>
<dbReference type="PANTHER" id="PTHR23513">
    <property type="entry name" value="INTEGRAL MEMBRANE EFFLUX PROTEIN-RELATED"/>
    <property type="match status" value="1"/>
</dbReference>
<comment type="subcellular location">
    <subcellularLocation>
        <location evidence="1">Cell membrane</location>
        <topology evidence="1">Multi-pass membrane protein</topology>
    </subcellularLocation>
</comment>
<dbReference type="RefSeq" id="WP_135261987.1">
    <property type="nucleotide sequence ID" value="NZ_SMLM01000001.1"/>
</dbReference>
<evidence type="ECO:0000256" key="6">
    <source>
        <dbReference type="ARBA" id="ARBA00023136"/>
    </source>
</evidence>
<feature type="transmembrane region" description="Helical" evidence="7">
    <location>
        <begin position="364"/>
        <end position="383"/>
    </location>
</feature>
<dbReference type="InterPro" id="IPR020846">
    <property type="entry name" value="MFS_dom"/>
</dbReference>
<organism evidence="9 10">
    <name type="scientific">Ramlibacter henchirensis</name>
    <dbReference type="NCBI Taxonomy" id="204072"/>
    <lineage>
        <taxon>Bacteria</taxon>
        <taxon>Pseudomonadati</taxon>
        <taxon>Pseudomonadota</taxon>
        <taxon>Betaproteobacteria</taxon>
        <taxon>Burkholderiales</taxon>
        <taxon>Comamonadaceae</taxon>
        <taxon>Ramlibacter</taxon>
    </lineage>
</organism>
<dbReference type="InterPro" id="IPR010290">
    <property type="entry name" value="TM_effector"/>
</dbReference>
<feature type="transmembrane region" description="Helical" evidence="7">
    <location>
        <begin position="124"/>
        <end position="145"/>
    </location>
</feature>
<dbReference type="Proteomes" id="UP000298180">
    <property type="component" value="Unassembled WGS sequence"/>
</dbReference>
<keyword evidence="5 7" id="KW-1133">Transmembrane helix</keyword>
<proteinExistence type="predicted"/>
<evidence type="ECO:0000313" key="9">
    <source>
        <dbReference type="EMBL" id="TFZ05902.1"/>
    </source>
</evidence>
<feature type="transmembrane region" description="Helical" evidence="7">
    <location>
        <begin position="327"/>
        <end position="352"/>
    </location>
</feature>
<comment type="caution">
    <text evidence="9">The sequence shown here is derived from an EMBL/GenBank/DDBJ whole genome shotgun (WGS) entry which is preliminary data.</text>
</comment>
<evidence type="ECO:0000313" key="10">
    <source>
        <dbReference type="Proteomes" id="UP000298180"/>
    </source>
</evidence>
<feature type="transmembrane region" description="Helical" evidence="7">
    <location>
        <begin position="100"/>
        <end position="118"/>
    </location>
</feature>
<dbReference type="PROSITE" id="PS50850">
    <property type="entry name" value="MFS"/>
    <property type="match status" value="1"/>
</dbReference>
<keyword evidence="4 7" id="KW-0812">Transmembrane</keyword>
<sequence>MSDPERATLEPPPVSPPVTAFGPLGNPVFRMLWFTWFAANTTMWMNDVAAAWLMTSIAPTPLWVALVQSASTLPVFFLGLPSGALADILDRKRYFMATQFWVAGVATLLCGVIVMGWMSPGLLLALTFANGIGLAMRWPVFAAIIPEVISRPMLPQALALNGVAMNGSRIIGPLVAGAIIAAAGSAWVFVLNAVLSIVAGFVIMRWRREHKESPLGRERLSSAMRVGVQFVRQSSRMRGILLRISVFFLHSTAQLAMLPLVARGLPGGSAGTFTLLLASMGAGAIVAALQMPRIRAWLPLQRLVFTGTVLQAIGTLAVAYAPNVAVAVPAMVVSGMAWITVANSLTVAAQMALPDWVRARGMSIYQMCLMGSTAAGAAFWGQVATWSSLRDSLTIAAFTGVMLMFTVQKLMSDRGTEEDLTPSHVLKVPEIPVPPSSGRIQLSIEYMIDPAREREFLAVMEESRRSRLAQGALAWQLLHDLSEPGRYVEQITDESWVEHLRRFDRITAADTQLRDRRLGFHLGEEPPKVTRFVVERE</sequence>
<evidence type="ECO:0000256" key="2">
    <source>
        <dbReference type="ARBA" id="ARBA00022448"/>
    </source>
</evidence>
<protein>
    <submittedName>
        <fullName evidence="9">MFS transporter</fullName>
    </submittedName>
</protein>
<dbReference type="PANTHER" id="PTHR23513:SF11">
    <property type="entry name" value="STAPHYLOFERRIN A TRANSPORTER"/>
    <property type="match status" value="1"/>
</dbReference>
<dbReference type="InterPro" id="IPR036259">
    <property type="entry name" value="MFS_trans_sf"/>
</dbReference>
<evidence type="ECO:0000256" key="1">
    <source>
        <dbReference type="ARBA" id="ARBA00004651"/>
    </source>
</evidence>
<evidence type="ECO:0000256" key="5">
    <source>
        <dbReference type="ARBA" id="ARBA00022989"/>
    </source>
</evidence>
<feature type="transmembrane region" description="Helical" evidence="7">
    <location>
        <begin position="62"/>
        <end position="88"/>
    </location>
</feature>
<feature type="transmembrane region" description="Helical" evidence="7">
    <location>
        <begin position="186"/>
        <end position="204"/>
    </location>
</feature>
<feature type="domain" description="Major facilitator superfamily (MFS) profile" evidence="8">
    <location>
        <begin position="28"/>
        <end position="414"/>
    </location>
</feature>
<keyword evidence="10" id="KW-1185">Reference proteome</keyword>
<evidence type="ECO:0000256" key="4">
    <source>
        <dbReference type="ARBA" id="ARBA00022692"/>
    </source>
</evidence>
<dbReference type="GO" id="GO:0005886">
    <property type="term" value="C:plasma membrane"/>
    <property type="evidence" value="ECO:0007669"/>
    <property type="project" value="UniProtKB-SubCell"/>
</dbReference>